<evidence type="ECO:0000313" key="9">
    <source>
        <dbReference type="EMBL" id="ALG88039.1"/>
    </source>
</evidence>
<dbReference type="Pfam" id="PF07690">
    <property type="entry name" value="MFS_1"/>
    <property type="match status" value="1"/>
</dbReference>
<dbReference type="PANTHER" id="PTHR42718">
    <property type="entry name" value="MAJOR FACILITATOR SUPERFAMILY MULTIDRUG TRANSPORTER MFSC"/>
    <property type="match status" value="1"/>
</dbReference>
<dbReference type="PROSITE" id="PS50850">
    <property type="entry name" value="MFS"/>
    <property type="match status" value="1"/>
</dbReference>
<feature type="transmembrane region" description="Helical" evidence="7">
    <location>
        <begin position="310"/>
        <end position="330"/>
    </location>
</feature>
<evidence type="ECO:0000256" key="3">
    <source>
        <dbReference type="ARBA" id="ARBA00022475"/>
    </source>
</evidence>
<dbReference type="EMBL" id="KT315928">
    <property type="protein sequence ID" value="ALG88039.1"/>
    <property type="molecule type" value="Genomic_DNA"/>
</dbReference>
<accession>A0A0N7FVT3</accession>
<reference evidence="9" key="1">
    <citation type="submission" date="2015-07" db="EMBL/GenBank/DDBJ databases">
        <title>Complete sequences of IncU plasmids harbouring quinolone resistance genes qnrS2 and aac(6')-Ib-cr in Aeromonas spp. from ornamental fish.</title>
        <authorList>
            <person name="Dolejska M."/>
            <person name="Dobiasova H."/>
        </authorList>
    </citation>
    <scope>NUCLEOTIDE SEQUENCE</scope>
    <source>
        <strain evidence="9">ASCH21</strain>
        <plasmid evidence="9">pASCH21</plasmid>
    </source>
</reference>
<protein>
    <recommendedName>
        <fullName evidence="8">Major facilitator superfamily (MFS) profile domain-containing protein</fullName>
    </recommendedName>
</protein>
<evidence type="ECO:0000256" key="2">
    <source>
        <dbReference type="ARBA" id="ARBA00022448"/>
    </source>
</evidence>
<dbReference type="PANTHER" id="PTHR42718:SF47">
    <property type="entry name" value="METHYL VIOLOGEN RESISTANCE PROTEIN SMVA"/>
    <property type="match status" value="1"/>
</dbReference>
<feature type="transmembrane region" description="Helical" evidence="7">
    <location>
        <begin position="20"/>
        <end position="42"/>
    </location>
</feature>
<feature type="transmembrane region" description="Helical" evidence="7">
    <location>
        <begin position="206"/>
        <end position="223"/>
    </location>
</feature>
<dbReference type="GO" id="GO:0005886">
    <property type="term" value="C:plasma membrane"/>
    <property type="evidence" value="ECO:0007669"/>
    <property type="project" value="UniProtKB-SubCell"/>
</dbReference>
<feature type="transmembrane region" description="Helical" evidence="7">
    <location>
        <begin position="273"/>
        <end position="295"/>
    </location>
</feature>
<feature type="transmembrane region" description="Helical" evidence="7">
    <location>
        <begin position="146"/>
        <end position="166"/>
    </location>
</feature>
<feature type="transmembrane region" description="Helical" evidence="7">
    <location>
        <begin position="337"/>
        <end position="359"/>
    </location>
</feature>
<proteinExistence type="predicted"/>
<feature type="transmembrane region" description="Helical" evidence="7">
    <location>
        <begin position="476"/>
        <end position="496"/>
    </location>
</feature>
<dbReference type="Gene3D" id="1.20.1720.10">
    <property type="entry name" value="Multidrug resistance protein D"/>
    <property type="match status" value="1"/>
</dbReference>
<dbReference type="AlphaFoldDB" id="A0A0N7FVT3"/>
<dbReference type="InterPro" id="IPR011701">
    <property type="entry name" value="MFS"/>
</dbReference>
<feature type="transmembrane region" description="Helical" evidence="7">
    <location>
        <begin position="235"/>
        <end position="253"/>
    </location>
</feature>
<evidence type="ECO:0000256" key="1">
    <source>
        <dbReference type="ARBA" id="ARBA00004651"/>
    </source>
</evidence>
<feature type="domain" description="Major facilitator superfamily (MFS) profile" evidence="8">
    <location>
        <begin position="20"/>
        <end position="500"/>
    </location>
</feature>
<keyword evidence="6 7" id="KW-0472">Membrane</keyword>
<organism evidence="9">
    <name type="scientific">Aeromonas sobria</name>
    <dbReference type="NCBI Taxonomy" id="646"/>
    <lineage>
        <taxon>Bacteria</taxon>
        <taxon>Pseudomonadati</taxon>
        <taxon>Pseudomonadota</taxon>
        <taxon>Gammaproteobacteria</taxon>
        <taxon>Aeromonadales</taxon>
        <taxon>Aeromonadaceae</taxon>
        <taxon>Aeromonas</taxon>
    </lineage>
</organism>
<feature type="transmembrane region" description="Helical" evidence="7">
    <location>
        <begin position="54"/>
        <end position="74"/>
    </location>
</feature>
<keyword evidence="5 7" id="KW-1133">Transmembrane helix</keyword>
<feature type="transmembrane region" description="Helical" evidence="7">
    <location>
        <begin position="365"/>
        <end position="389"/>
    </location>
</feature>
<keyword evidence="3" id="KW-1003">Cell membrane</keyword>
<feature type="transmembrane region" description="Helical" evidence="7">
    <location>
        <begin position="111"/>
        <end position="134"/>
    </location>
</feature>
<dbReference type="CDD" id="cd17321">
    <property type="entry name" value="MFS_MMR_MDR_like"/>
    <property type="match status" value="1"/>
</dbReference>
<dbReference type="GO" id="GO:0022857">
    <property type="term" value="F:transmembrane transporter activity"/>
    <property type="evidence" value="ECO:0007669"/>
    <property type="project" value="InterPro"/>
</dbReference>
<feature type="transmembrane region" description="Helical" evidence="7">
    <location>
        <begin position="172"/>
        <end position="194"/>
    </location>
</feature>
<dbReference type="Gene3D" id="1.20.1250.20">
    <property type="entry name" value="MFS general substrate transporter like domains"/>
    <property type="match status" value="1"/>
</dbReference>
<name>A0A0N7FVT3_AERSO</name>
<keyword evidence="4 7" id="KW-0812">Transmembrane</keyword>
<keyword evidence="9" id="KW-0614">Plasmid</keyword>
<keyword evidence="2" id="KW-0813">Transport</keyword>
<sequence length="511" mass="52221">MTLQLLALNMTTPKGRRWTLLVTVAAALLLLTLDNSILYTALPTLTRDLGASSLQALWIINAYPLVMAGMLLSTGTLGDRIGHREMFLGGLCVFGLASIIAAFAPTASVLIGARALLAVGAAAMMPSTLALIFITFRDERERNLALAIWGCMAIVGSALGPIVGGLLLNHFWWGSVFLLNVPVVIAALVSALVVTPRVKPDTSKPWDLISAVQALFALSGLVVTIKEVAHAPSSWALAGTALAVTVVAGMLFVRRQARLTYPLLDFAIFRNSALMAGVLACASALFGVAGLQLIVTQRFQLVAGFSPLEAGLLVSAVALGALPSVVLGGAFVHRIGLLVLIGGGLALGTVGVFLTSFGLHVSLGWVIAGLVVTGFGLGSVMSVASSAVVGNAPSSRAGMASSVEGVSYEFGALLAVALLGSLLAGLYSSGVVLPAGVSDNARDSMDQALAIAAQNGTDSAALIAAASTAFDRSFEIVIVVIAAVLSISALVTSVLLRNHGPGSSAFSSDSH</sequence>
<feature type="transmembrane region" description="Helical" evidence="7">
    <location>
        <begin position="410"/>
        <end position="435"/>
    </location>
</feature>
<comment type="subcellular location">
    <subcellularLocation>
        <location evidence="1">Cell membrane</location>
        <topology evidence="1">Multi-pass membrane protein</topology>
    </subcellularLocation>
</comment>
<evidence type="ECO:0000256" key="6">
    <source>
        <dbReference type="ARBA" id="ARBA00023136"/>
    </source>
</evidence>
<dbReference type="InterPro" id="IPR020846">
    <property type="entry name" value="MFS_dom"/>
</dbReference>
<evidence type="ECO:0000259" key="8">
    <source>
        <dbReference type="PROSITE" id="PS50850"/>
    </source>
</evidence>
<evidence type="ECO:0000256" key="5">
    <source>
        <dbReference type="ARBA" id="ARBA00022989"/>
    </source>
</evidence>
<evidence type="ECO:0000256" key="4">
    <source>
        <dbReference type="ARBA" id="ARBA00022692"/>
    </source>
</evidence>
<dbReference type="SUPFAM" id="SSF103473">
    <property type="entry name" value="MFS general substrate transporter"/>
    <property type="match status" value="1"/>
</dbReference>
<geneLocation type="plasmid" evidence="9">
    <name>pASCH21</name>
</geneLocation>
<dbReference type="InterPro" id="IPR036259">
    <property type="entry name" value="MFS_trans_sf"/>
</dbReference>
<feature type="transmembrane region" description="Helical" evidence="7">
    <location>
        <begin position="86"/>
        <end position="105"/>
    </location>
</feature>
<evidence type="ECO:0000256" key="7">
    <source>
        <dbReference type="SAM" id="Phobius"/>
    </source>
</evidence>